<dbReference type="EMBL" id="AOGE01000073">
    <property type="protein sequence ID" value="ELT46835.1"/>
    <property type="molecule type" value="Genomic_DNA"/>
</dbReference>
<name>M5JK56_9HYPH</name>
<dbReference type="OrthoDB" id="9932005at2"/>
<dbReference type="RefSeq" id="WP_006473012.1">
    <property type="nucleotide sequence ID" value="NZ_AOGE01000073.1"/>
</dbReference>
<protein>
    <submittedName>
        <fullName evidence="1">Uncharacterized protein</fullName>
    </submittedName>
</protein>
<dbReference type="AlphaFoldDB" id="M5JK56"/>
<reference evidence="1 2" key="1">
    <citation type="journal article" date="2013" name="Gut Pathog.">
        <title>Draft genome of Ochrobactrum intermedium strain M86 isolated from non-ulcer dyspeptic individual from India.</title>
        <authorList>
            <person name="Kulkarni G."/>
            <person name="Dhotre D."/>
            <person name="Dharne M."/>
            <person name="Shetty S."/>
            <person name="Chowdhury S."/>
            <person name="Misra V."/>
            <person name="Misra S."/>
            <person name="Patole M."/>
            <person name="Shouche Y."/>
        </authorList>
    </citation>
    <scope>NUCLEOTIDE SEQUENCE [LARGE SCALE GENOMIC DNA]</scope>
    <source>
        <strain evidence="1 2">M86</strain>
    </source>
</reference>
<dbReference type="Proteomes" id="UP000011971">
    <property type="component" value="Unassembled WGS sequence"/>
</dbReference>
<comment type="caution">
    <text evidence="1">The sequence shown here is derived from an EMBL/GenBank/DDBJ whole genome shotgun (WGS) entry which is preliminary data.</text>
</comment>
<sequence length="79" mass="8475">MAKAKQSAPAQPSSRWFRVIGERFDWIIKPGLMKSFQRGQVSYEPQACIDAGLSGGLIEVIERPAGAKVGKDGSVILGS</sequence>
<organism evidence="1 2">
    <name type="scientific">Brucella intermedia M86</name>
    <dbReference type="NCBI Taxonomy" id="1234597"/>
    <lineage>
        <taxon>Bacteria</taxon>
        <taxon>Pseudomonadati</taxon>
        <taxon>Pseudomonadota</taxon>
        <taxon>Alphaproteobacteria</taxon>
        <taxon>Hyphomicrobiales</taxon>
        <taxon>Brucellaceae</taxon>
        <taxon>Brucella/Ochrobactrum group</taxon>
        <taxon>Brucella</taxon>
    </lineage>
</organism>
<accession>M5JK56</accession>
<evidence type="ECO:0000313" key="1">
    <source>
        <dbReference type="EMBL" id="ELT46835.1"/>
    </source>
</evidence>
<proteinExistence type="predicted"/>
<evidence type="ECO:0000313" key="2">
    <source>
        <dbReference type="Proteomes" id="UP000011971"/>
    </source>
</evidence>
<gene>
    <name evidence="1" type="ORF">D584_22651</name>
</gene>
<dbReference type="PATRIC" id="fig|1234597.4.peg.4666"/>